<dbReference type="InterPro" id="IPR004556">
    <property type="entry name" value="HemK-like"/>
</dbReference>
<accession>A0A1I2CHV4</accession>
<dbReference type="NCBIfam" id="TIGR00536">
    <property type="entry name" value="hemK_fam"/>
    <property type="match status" value="1"/>
</dbReference>
<evidence type="ECO:0000256" key="3">
    <source>
        <dbReference type="ARBA" id="ARBA00022691"/>
    </source>
</evidence>
<dbReference type="FunCoup" id="A0A1I2CHV4">
    <property type="interactions" value="431"/>
</dbReference>
<dbReference type="InterPro" id="IPR029063">
    <property type="entry name" value="SAM-dependent_MTases_sf"/>
</dbReference>
<dbReference type="eggNOG" id="COG2890">
    <property type="taxonomic scope" value="Bacteria"/>
</dbReference>
<dbReference type="GO" id="GO:0032259">
    <property type="term" value="P:methylation"/>
    <property type="evidence" value="ECO:0007669"/>
    <property type="project" value="UniProtKB-KW"/>
</dbReference>
<organism evidence="8 9">
    <name type="scientific">Thermophagus xiamenensis</name>
    <dbReference type="NCBI Taxonomy" id="385682"/>
    <lineage>
        <taxon>Bacteria</taxon>
        <taxon>Pseudomonadati</taxon>
        <taxon>Bacteroidota</taxon>
        <taxon>Bacteroidia</taxon>
        <taxon>Marinilabiliales</taxon>
        <taxon>Marinilabiliaceae</taxon>
        <taxon>Thermophagus</taxon>
    </lineage>
</organism>
<dbReference type="InterPro" id="IPR007848">
    <property type="entry name" value="Small_mtfrase_dom"/>
</dbReference>
<dbReference type="SUPFAM" id="SSF53335">
    <property type="entry name" value="S-adenosyl-L-methionine-dependent methyltransferases"/>
    <property type="match status" value="1"/>
</dbReference>
<dbReference type="AlphaFoldDB" id="A0A1I2CHV4"/>
<dbReference type="HAMAP" id="MF_02126">
    <property type="entry name" value="RF_methyltr_PrmC"/>
    <property type="match status" value="1"/>
</dbReference>
<protein>
    <recommendedName>
        <fullName evidence="5">Release factor glutamine methyltransferase</fullName>
        <shortName evidence="5">RF MTase</shortName>
        <ecNumber evidence="5">2.1.1.297</ecNumber>
    </recommendedName>
    <alternativeName>
        <fullName evidence="5">N5-glutamine methyltransferase PrmC</fullName>
    </alternativeName>
    <alternativeName>
        <fullName evidence="5">Protein-(glutamine-N5) MTase PrmC</fullName>
    </alternativeName>
    <alternativeName>
        <fullName evidence="5">Protein-glutamine N-methyltransferase PrmC</fullName>
    </alternativeName>
</protein>
<keyword evidence="3 5" id="KW-0949">S-adenosyl-L-methionine</keyword>
<dbReference type="InterPro" id="IPR019874">
    <property type="entry name" value="RF_methyltr_PrmC"/>
</dbReference>
<keyword evidence="9" id="KW-1185">Reference proteome</keyword>
<proteinExistence type="inferred from homology"/>
<evidence type="ECO:0000259" key="6">
    <source>
        <dbReference type="Pfam" id="PF05175"/>
    </source>
</evidence>
<dbReference type="InterPro" id="IPR040758">
    <property type="entry name" value="PrmC_N"/>
</dbReference>
<dbReference type="EMBL" id="FONA01000016">
    <property type="protein sequence ID" value="SFE67705.1"/>
    <property type="molecule type" value="Genomic_DNA"/>
</dbReference>
<feature type="domain" description="Methyltransferase small" evidence="6">
    <location>
        <begin position="120"/>
        <end position="202"/>
    </location>
</feature>
<dbReference type="NCBIfam" id="TIGR03534">
    <property type="entry name" value="RF_mod_PrmC"/>
    <property type="match status" value="1"/>
</dbReference>
<feature type="binding site" evidence="5">
    <location>
        <begin position="125"/>
        <end position="129"/>
    </location>
    <ligand>
        <name>S-adenosyl-L-methionine</name>
        <dbReference type="ChEBI" id="CHEBI:59789"/>
    </ligand>
</feature>
<evidence type="ECO:0000256" key="5">
    <source>
        <dbReference type="HAMAP-Rule" id="MF_02126"/>
    </source>
</evidence>
<dbReference type="RefSeq" id="WP_010527616.1">
    <property type="nucleotide sequence ID" value="NZ_AFSL01000056.1"/>
</dbReference>
<comment type="catalytic activity">
    <reaction evidence="4 5">
        <text>L-glutaminyl-[peptide chain release factor] + S-adenosyl-L-methionine = N(5)-methyl-L-glutaminyl-[peptide chain release factor] + S-adenosyl-L-homocysteine + H(+)</text>
        <dbReference type="Rhea" id="RHEA:42896"/>
        <dbReference type="Rhea" id="RHEA-COMP:10271"/>
        <dbReference type="Rhea" id="RHEA-COMP:10272"/>
        <dbReference type="ChEBI" id="CHEBI:15378"/>
        <dbReference type="ChEBI" id="CHEBI:30011"/>
        <dbReference type="ChEBI" id="CHEBI:57856"/>
        <dbReference type="ChEBI" id="CHEBI:59789"/>
        <dbReference type="ChEBI" id="CHEBI:61891"/>
        <dbReference type="EC" id="2.1.1.297"/>
    </reaction>
</comment>
<feature type="binding site" evidence="5">
    <location>
        <position position="148"/>
    </location>
    <ligand>
        <name>S-adenosyl-L-methionine</name>
        <dbReference type="ChEBI" id="CHEBI:59789"/>
    </ligand>
</feature>
<dbReference type="GO" id="GO:0102559">
    <property type="term" value="F:peptide chain release factor N(5)-glutamine methyltransferase activity"/>
    <property type="evidence" value="ECO:0007669"/>
    <property type="project" value="UniProtKB-EC"/>
</dbReference>
<sequence length="290" mass="33007">MPSTVKDIVKTIRKELSALYSSHEAFQMAWLIFEHLYGWSKTELLLNDNTKLTDSDYLFVQKALERLKKREPIQYILGKTEFYGLPIRVNPSVLIPRPETEELVEWIIQSAWESGSMAPAILDIGTGSGCIAIALAKALPNASVFAWDVSEEALKTASDNAQINGVKVNFEQKDILSPALLNIEHKWDIIVSNPPYVRESEKKLIQPHVLDYEPHLALFVKDSDPLIFYRAITLFAQKKLTQQGTLFFEINSAFGEEVKKLLTEYGFDKIELRHDLSGKCRMVKVRKPLV</sequence>
<feature type="domain" description="Release factor glutamine methyltransferase N-terminal" evidence="7">
    <location>
        <begin position="9"/>
        <end position="78"/>
    </location>
</feature>
<comment type="caution">
    <text evidence="5">Lacks conserved residue(s) required for the propagation of feature annotation.</text>
</comment>
<dbReference type="InterPro" id="IPR002052">
    <property type="entry name" value="DNA_methylase_N6_adenine_CS"/>
</dbReference>
<reference evidence="8 9" key="1">
    <citation type="submission" date="2016-10" db="EMBL/GenBank/DDBJ databases">
        <authorList>
            <person name="de Groot N.N."/>
        </authorList>
    </citation>
    <scope>NUCLEOTIDE SEQUENCE [LARGE SCALE GENOMIC DNA]</scope>
    <source>
        <strain evidence="8 9">DSM 19012</strain>
    </source>
</reference>
<dbReference type="Gene3D" id="1.10.8.10">
    <property type="entry name" value="DNA helicase RuvA subunit, C-terminal domain"/>
    <property type="match status" value="1"/>
</dbReference>
<dbReference type="CDD" id="cd02440">
    <property type="entry name" value="AdoMet_MTases"/>
    <property type="match status" value="1"/>
</dbReference>
<dbReference type="Pfam" id="PF05175">
    <property type="entry name" value="MTS"/>
    <property type="match status" value="1"/>
</dbReference>
<evidence type="ECO:0000256" key="1">
    <source>
        <dbReference type="ARBA" id="ARBA00022603"/>
    </source>
</evidence>
<dbReference type="PANTHER" id="PTHR18895">
    <property type="entry name" value="HEMK METHYLTRANSFERASE"/>
    <property type="match status" value="1"/>
</dbReference>
<evidence type="ECO:0000313" key="9">
    <source>
        <dbReference type="Proteomes" id="UP000181976"/>
    </source>
</evidence>
<feature type="binding site" evidence="5">
    <location>
        <position position="193"/>
    </location>
    <ligand>
        <name>S-adenosyl-L-methionine</name>
        <dbReference type="ChEBI" id="CHEBI:59789"/>
    </ligand>
</feature>
<keyword evidence="2 5" id="KW-0808">Transferase</keyword>
<evidence type="ECO:0000256" key="2">
    <source>
        <dbReference type="ARBA" id="ARBA00022679"/>
    </source>
</evidence>
<dbReference type="InterPro" id="IPR050320">
    <property type="entry name" value="N5-glutamine_MTase"/>
</dbReference>
<dbReference type="OrthoDB" id="9800643at2"/>
<comment type="function">
    <text evidence="5">Methylates the class 1 translation termination release factors RF1/PrfA and RF2/PrfB on the glutamine residue of the universally conserved GGQ motif.</text>
</comment>
<evidence type="ECO:0000256" key="4">
    <source>
        <dbReference type="ARBA" id="ARBA00048391"/>
    </source>
</evidence>
<feature type="binding site" evidence="5">
    <location>
        <begin position="193"/>
        <end position="196"/>
    </location>
    <ligand>
        <name>substrate</name>
    </ligand>
</feature>
<comment type="similarity">
    <text evidence="5">Belongs to the protein N5-glutamine methyltransferase family. PrmC subfamily.</text>
</comment>
<keyword evidence="1 5" id="KW-0489">Methyltransferase</keyword>
<dbReference type="PANTHER" id="PTHR18895:SF74">
    <property type="entry name" value="MTRF1L RELEASE FACTOR GLUTAMINE METHYLTRANSFERASE"/>
    <property type="match status" value="1"/>
</dbReference>
<dbReference type="Gene3D" id="3.40.50.150">
    <property type="entry name" value="Vaccinia Virus protein VP39"/>
    <property type="match status" value="1"/>
</dbReference>
<dbReference type="GO" id="GO:0003676">
    <property type="term" value="F:nucleic acid binding"/>
    <property type="evidence" value="ECO:0007669"/>
    <property type="project" value="InterPro"/>
</dbReference>
<dbReference type="InParanoid" id="A0A1I2CHV4"/>
<evidence type="ECO:0000259" key="7">
    <source>
        <dbReference type="Pfam" id="PF17827"/>
    </source>
</evidence>
<dbReference type="EC" id="2.1.1.297" evidence="5"/>
<dbReference type="Proteomes" id="UP000181976">
    <property type="component" value="Unassembled WGS sequence"/>
</dbReference>
<gene>
    <name evidence="5" type="primary">prmC</name>
    <name evidence="8" type="ORF">SAMN05444380_11623</name>
</gene>
<dbReference type="PROSITE" id="PS00092">
    <property type="entry name" value="N6_MTASE"/>
    <property type="match status" value="1"/>
</dbReference>
<dbReference type="Pfam" id="PF17827">
    <property type="entry name" value="PrmC_N"/>
    <property type="match status" value="1"/>
</dbReference>
<evidence type="ECO:0000313" key="8">
    <source>
        <dbReference type="EMBL" id="SFE67705.1"/>
    </source>
</evidence>
<dbReference type="STRING" id="385682.SAMN05444380_11623"/>
<name>A0A1I2CHV4_9BACT</name>